<protein>
    <recommendedName>
        <fullName evidence="4">DUF5666 domain-containing protein</fullName>
    </recommendedName>
</protein>
<dbReference type="Proteomes" id="UP000076404">
    <property type="component" value="Chromosome"/>
</dbReference>
<evidence type="ECO:0000313" key="3">
    <source>
        <dbReference type="Proteomes" id="UP000076404"/>
    </source>
</evidence>
<name>A0A143BNG7_9BACT</name>
<feature type="chain" id="PRO_5007506652" description="DUF5666 domain-containing protein" evidence="1">
    <location>
        <begin position="20"/>
        <end position="218"/>
    </location>
</feature>
<dbReference type="KEGG" id="gph:GEMMAAP_17260"/>
<dbReference type="RefSeq" id="WP_026848205.1">
    <property type="nucleotide sequence ID" value="NZ_CP011454.1"/>
</dbReference>
<keyword evidence="1" id="KW-0732">Signal</keyword>
<evidence type="ECO:0000313" key="2">
    <source>
        <dbReference type="EMBL" id="AMW06062.1"/>
    </source>
</evidence>
<proteinExistence type="predicted"/>
<dbReference type="AlphaFoldDB" id="A0A143BNG7"/>
<evidence type="ECO:0008006" key="4">
    <source>
        <dbReference type="Google" id="ProtNLM"/>
    </source>
</evidence>
<organism evidence="2 3">
    <name type="scientific">Gemmatimonas phototrophica</name>
    <dbReference type="NCBI Taxonomy" id="1379270"/>
    <lineage>
        <taxon>Bacteria</taxon>
        <taxon>Pseudomonadati</taxon>
        <taxon>Gemmatimonadota</taxon>
        <taxon>Gemmatimonadia</taxon>
        <taxon>Gemmatimonadales</taxon>
        <taxon>Gemmatimonadaceae</taxon>
        <taxon>Gemmatimonas</taxon>
    </lineage>
</organism>
<evidence type="ECO:0000256" key="1">
    <source>
        <dbReference type="SAM" id="SignalP"/>
    </source>
</evidence>
<dbReference type="EMBL" id="CP011454">
    <property type="protein sequence ID" value="AMW06062.1"/>
    <property type="molecule type" value="Genomic_DNA"/>
</dbReference>
<sequence length="218" mass="23431">MRRLICLFIALVVPSAAHAQSAADTASAAAPSSAVFAYLQLGDTIAFEAVRSDTAMVRGAYIIPGQIRLSWDQLLTKGAPSSLTIGVFPPNAPAEFRPVSETDFATRDDSIVVTSYANGKTTSDTRPTVAGALPVLGRSMIHLSYLAFYAAQLRMRTVPLYLTSSGKTVNAQVEVFGERVTLLVEGLRIDALWDDGALVEVHVPSQQLVVRRVMLLPQ</sequence>
<feature type="signal peptide" evidence="1">
    <location>
        <begin position="1"/>
        <end position="19"/>
    </location>
</feature>
<gene>
    <name evidence="2" type="ORF">GEMMAAP_17260</name>
</gene>
<keyword evidence="3" id="KW-1185">Reference proteome</keyword>
<reference evidence="2 3" key="1">
    <citation type="journal article" date="2014" name="Proc. Natl. Acad. Sci. U.S.A.">
        <title>Functional type 2 photosynthetic reaction centers found in the rare bacterial phylum Gemmatimonadetes.</title>
        <authorList>
            <person name="Zeng Y."/>
            <person name="Feng F."/>
            <person name="Medova H."/>
            <person name="Dean J."/>
            <person name="Koblizek M."/>
        </authorList>
    </citation>
    <scope>NUCLEOTIDE SEQUENCE [LARGE SCALE GENOMIC DNA]</scope>
    <source>
        <strain evidence="2 3">AP64</strain>
    </source>
</reference>
<accession>A0A143BNG7</accession>
<reference evidence="2 3" key="2">
    <citation type="journal article" date="2016" name="Environ. Microbiol. Rep.">
        <title>Metagenomic evidence for the presence of phototrophic Gemmatimonadetes bacteria in diverse environments.</title>
        <authorList>
            <person name="Zeng Y."/>
            <person name="Baumbach J."/>
            <person name="Barbosa E.G."/>
            <person name="Azevedo V."/>
            <person name="Zhang C."/>
            <person name="Koblizek M."/>
        </authorList>
    </citation>
    <scope>NUCLEOTIDE SEQUENCE [LARGE SCALE GENOMIC DNA]</scope>
    <source>
        <strain evidence="2 3">AP64</strain>
    </source>
</reference>